<name>A0A1V4BSA4_MICAE</name>
<evidence type="ECO:0000313" key="2">
    <source>
        <dbReference type="EMBL" id="OPF17224.1"/>
    </source>
</evidence>
<evidence type="ECO:0000259" key="1">
    <source>
        <dbReference type="Pfam" id="PF13581"/>
    </source>
</evidence>
<dbReference type="Pfam" id="PF13581">
    <property type="entry name" value="HATPase_c_2"/>
    <property type="match status" value="1"/>
</dbReference>
<dbReference type="Gene3D" id="3.30.565.10">
    <property type="entry name" value="Histidine kinase-like ATPase, C-terminal domain"/>
    <property type="match status" value="1"/>
</dbReference>
<sequence>MVPSEVLNSPSFPLQFHLQVQTELAALIPVLQWFESHGSSFLPDSVLWQCKVALAEGFTNAVRYAHQHLPPTTPIDLELTLKSHSLEIRIWDHGQPFDLQAKLDSLQQHPLAPLEMESDRGLIFMRSLTDTLQYIRTGEARNCLILQKSF</sequence>
<reference evidence="2 3" key="1">
    <citation type="submission" date="2017-02" db="EMBL/GenBank/DDBJ databases">
        <title>Genome sequence of Microcystis aeruginosa KW.</title>
        <authorList>
            <person name="Oh H.-M."/>
            <person name="Ahn C.-Y."/>
            <person name="Jeong H."/>
            <person name="Srivastava A."/>
            <person name="Lee H.-G."/>
            <person name="Kang S.-R."/>
        </authorList>
    </citation>
    <scope>NUCLEOTIDE SEQUENCE [LARGE SCALE GENOMIC DNA]</scope>
    <source>
        <strain evidence="2 3">KW</strain>
    </source>
</reference>
<protein>
    <submittedName>
        <fullName evidence="2">Anti-sigma regulatory factor</fullName>
    </submittedName>
</protein>
<dbReference type="Proteomes" id="UP000189835">
    <property type="component" value="Unassembled WGS sequence"/>
</dbReference>
<feature type="domain" description="Histidine kinase/HSP90-like ATPase" evidence="1">
    <location>
        <begin position="22"/>
        <end position="148"/>
    </location>
</feature>
<dbReference type="CDD" id="cd16936">
    <property type="entry name" value="HATPase_RsbW-like"/>
    <property type="match status" value="1"/>
</dbReference>
<dbReference type="RefSeq" id="WP_079208227.1">
    <property type="nucleotide sequence ID" value="NZ_MVGR01000004.1"/>
</dbReference>
<dbReference type="InterPro" id="IPR003594">
    <property type="entry name" value="HATPase_dom"/>
</dbReference>
<proteinExistence type="predicted"/>
<gene>
    <name evidence="2" type="ORF">B1L04_14330</name>
</gene>
<dbReference type="EMBL" id="MVGR01000004">
    <property type="protein sequence ID" value="OPF17224.1"/>
    <property type="molecule type" value="Genomic_DNA"/>
</dbReference>
<evidence type="ECO:0000313" key="3">
    <source>
        <dbReference type="Proteomes" id="UP000189835"/>
    </source>
</evidence>
<dbReference type="AlphaFoldDB" id="A0A1V4BSA4"/>
<dbReference type="InterPro" id="IPR036890">
    <property type="entry name" value="HATPase_C_sf"/>
</dbReference>
<organism evidence="2 3">
    <name type="scientific">Microcystis aeruginosa KW</name>
    <dbReference type="NCBI Taxonomy" id="1960155"/>
    <lineage>
        <taxon>Bacteria</taxon>
        <taxon>Bacillati</taxon>
        <taxon>Cyanobacteriota</taxon>
        <taxon>Cyanophyceae</taxon>
        <taxon>Oscillatoriophycideae</taxon>
        <taxon>Chroococcales</taxon>
        <taxon>Microcystaceae</taxon>
        <taxon>Microcystis</taxon>
    </lineage>
</organism>
<accession>A0A1V4BSA4</accession>
<dbReference type="SUPFAM" id="SSF55874">
    <property type="entry name" value="ATPase domain of HSP90 chaperone/DNA topoisomerase II/histidine kinase"/>
    <property type="match status" value="1"/>
</dbReference>
<comment type="caution">
    <text evidence="2">The sequence shown here is derived from an EMBL/GenBank/DDBJ whole genome shotgun (WGS) entry which is preliminary data.</text>
</comment>